<feature type="domain" description="Putative Flp pilus-assembly TadG-like N-terminal" evidence="2">
    <location>
        <begin position="10"/>
        <end position="57"/>
    </location>
</feature>
<dbReference type="RefSeq" id="WP_356500890.1">
    <property type="nucleotide sequence ID" value="NZ_JBEXEF010000025.1"/>
</dbReference>
<dbReference type="InterPro" id="IPR028087">
    <property type="entry name" value="Tad_N"/>
</dbReference>
<dbReference type="Pfam" id="PF13400">
    <property type="entry name" value="Tad"/>
    <property type="match status" value="1"/>
</dbReference>
<sequence length="203" mass="21709">MGTRKRGDAGQAFPIYVVMVAGLLFLACAFFAVGKASATRNGAQGAADAAVLAAAQDARDTLGPPFVASLMTPGGLHEFLQDYMFNPAVPCTQAERFAASNRADTTTCYPTYGYLQDKMHVSIRTRNTVGDTVIPGTETKQATADATAVIEFRCTYKFKGDPGEPVAFKCDGRDGFSIDPTDFNQNAWAALSKMIFAVHLVDD</sequence>
<keyword evidence="1" id="KW-0812">Transmembrane</keyword>
<accession>A0ABV2U0T0</accession>
<gene>
    <name evidence="3" type="ORF">ABZV61_01280</name>
</gene>
<keyword evidence="1" id="KW-0472">Membrane</keyword>
<reference evidence="3 4" key="1">
    <citation type="submission" date="2024-06" db="EMBL/GenBank/DDBJ databases">
        <title>The Natural Products Discovery Center: Release of the First 8490 Sequenced Strains for Exploring Actinobacteria Biosynthetic Diversity.</title>
        <authorList>
            <person name="Kalkreuter E."/>
            <person name="Kautsar S.A."/>
            <person name="Yang D."/>
            <person name="Bader C.D."/>
            <person name="Teijaro C.N."/>
            <person name="Fluegel L."/>
            <person name="Davis C.M."/>
            <person name="Simpson J.R."/>
            <person name="Lauterbach L."/>
            <person name="Steele A.D."/>
            <person name="Gui C."/>
            <person name="Meng S."/>
            <person name="Li G."/>
            <person name="Viehrig K."/>
            <person name="Ye F."/>
            <person name="Su P."/>
            <person name="Kiefer A.F."/>
            <person name="Nichols A."/>
            <person name="Cepeda A.J."/>
            <person name="Yan W."/>
            <person name="Fan B."/>
            <person name="Jiang Y."/>
            <person name="Adhikari A."/>
            <person name="Zheng C.-J."/>
            <person name="Schuster L."/>
            <person name="Cowan T.M."/>
            <person name="Smanski M.J."/>
            <person name="Chevrette M.G."/>
            <person name="De Carvalho L.P.S."/>
            <person name="Shen B."/>
        </authorList>
    </citation>
    <scope>NUCLEOTIDE SEQUENCE [LARGE SCALE GENOMIC DNA]</scope>
    <source>
        <strain evidence="3 4">NPDC005137</strain>
    </source>
</reference>
<organism evidence="3 4">
    <name type="scientific">Streptomyces sp. 900116325</name>
    <dbReference type="NCBI Taxonomy" id="3154295"/>
    <lineage>
        <taxon>Bacteria</taxon>
        <taxon>Bacillati</taxon>
        <taxon>Actinomycetota</taxon>
        <taxon>Actinomycetes</taxon>
        <taxon>Kitasatosporales</taxon>
        <taxon>Streptomycetaceae</taxon>
        <taxon>Streptomyces</taxon>
    </lineage>
</organism>
<dbReference type="Proteomes" id="UP001550044">
    <property type="component" value="Unassembled WGS sequence"/>
</dbReference>
<keyword evidence="1" id="KW-1133">Transmembrane helix</keyword>
<feature type="transmembrane region" description="Helical" evidence="1">
    <location>
        <begin position="12"/>
        <end position="33"/>
    </location>
</feature>
<comment type="caution">
    <text evidence="3">The sequence shown here is derived from an EMBL/GenBank/DDBJ whole genome shotgun (WGS) entry which is preliminary data.</text>
</comment>
<dbReference type="EMBL" id="JBEXIP010000001">
    <property type="protein sequence ID" value="MET8431430.1"/>
    <property type="molecule type" value="Genomic_DNA"/>
</dbReference>
<keyword evidence="4" id="KW-1185">Reference proteome</keyword>
<dbReference type="PROSITE" id="PS51257">
    <property type="entry name" value="PROKAR_LIPOPROTEIN"/>
    <property type="match status" value="1"/>
</dbReference>
<evidence type="ECO:0000313" key="3">
    <source>
        <dbReference type="EMBL" id="MET8431430.1"/>
    </source>
</evidence>
<name>A0ABV2U0T0_9ACTN</name>
<evidence type="ECO:0000313" key="4">
    <source>
        <dbReference type="Proteomes" id="UP001550044"/>
    </source>
</evidence>
<protein>
    <submittedName>
        <fullName evidence="3">Pilus assembly protein TadG-related protein</fullName>
    </submittedName>
</protein>
<evidence type="ECO:0000259" key="2">
    <source>
        <dbReference type="Pfam" id="PF13400"/>
    </source>
</evidence>
<evidence type="ECO:0000256" key="1">
    <source>
        <dbReference type="SAM" id="Phobius"/>
    </source>
</evidence>
<proteinExistence type="predicted"/>